<protein>
    <submittedName>
        <fullName evidence="3">Serpin family protein</fullName>
    </submittedName>
</protein>
<dbReference type="EMBL" id="JBHUKU010000005">
    <property type="protein sequence ID" value="MFD2459159.1"/>
    <property type="molecule type" value="Genomic_DNA"/>
</dbReference>
<reference evidence="4" key="1">
    <citation type="journal article" date="2019" name="Int. J. Syst. Evol. Microbiol.">
        <title>The Global Catalogue of Microorganisms (GCM) 10K type strain sequencing project: providing services to taxonomists for standard genome sequencing and annotation.</title>
        <authorList>
            <consortium name="The Broad Institute Genomics Platform"/>
            <consortium name="The Broad Institute Genome Sequencing Center for Infectious Disease"/>
            <person name="Wu L."/>
            <person name="Ma J."/>
        </authorList>
    </citation>
    <scope>NUCLEOTIDE SEQUENCE [LARGE SCALE GENOMIC DNA]</scope>
    <source>
        <strain evidence="4">CGMCC 4.7643</strain>
    </source>
</reference>
<dbReference type="Proteomes" id="UP001597419">
    <property type="component" value="Unassembled WGS sequence"/>
</dbReference>
<dbReference type="InterPro" id="IPR042178">
    <property type="entry name" value="Serpin_sf_1"/>
</dbReference>
<name>A0ABW5GG92_9PSEU</name>
<dbReference type="InterPro" id="IPR036186">
    <property type="entry name" value="Serpin_sf"/>
</dbReference>
<dbReference type="InterPro" id="IPR023796">
    <property type="entry name" value="Serpin_dom"/>
</dbReference>
<dbReference type="Gene3D" id="3.30.497.10">
    <property type="entry name" value="Antithrombin, subunit I, domain 2"/>
    <property type="match status" value="1"/>
</dbReference>
<dbReference type="Gene3D" id="2.30.39.10">
    <property type="entry name" value="Alpha-1-antitrypsin, domain 1"/>
    <property type="match status" value="1"/>
</dbReference>
<accession>A0ABW5GG92</accession>
<proteinExistence type="inferred from homology"/>
<comment type="similarity">
    <text evidence="1">Belongs to the serpin family.</text>
</comment>
<dbReference type="SMART" id="SM00093">
    <property type="entry name" value="SERPIN"/>
    <property type="match status" value="1"/>
</dbReference>
<evidence type="ECO:0000313" key="3">
    <source>
        <dbReference type="EMBL" id="MFD2459159.1"/>
    </source>
</evidence>
<dbReference type="InterPro" id="IPR023795">
    <property type="entry name" value="Serpin_CS"/>
</dbReference>
<comment type="caution">
    <text evidence="3">The sequence shown here is derived from an EMBL/GenBank/DDBJ whole genome shotgun (WGS) entry which is preliminary data.</text>
</comment>
<dbReference type="PROSITE" id="PS00284">
    <property type="entry name" value="SERPIN"/>
    <property type="match status" value="1"/>
</dbReference>
<dbReference type="InterPro" id="IPR042185">
    <property type="entry name" value="Serpin_sf_2"/>
</dbReference>
<evidence type="ECO:0000313" key="4">
    <source>
        <dbReference type="Proteomes" id="UP001597419"/>
    </source>
</evidence>
<dbReference type="PANTHER" id="PTHR11461:SF211">
    <property type="entry name" value="GH10112P-RELATED"/>
    <property type="match status" value="1"/>
</dbReference>
<keyword evidence="4" id="KW-1185">Reference proteome</keyword>
<evidence type="ECO:0000259" key="2">
    <source>
        <dbReference type="SMART" id="SM00093"/>
    </source>
</evidence>
<dbReference type="Pfam" id="PF00079">
    <property type="entry name" value="Serpin"/>
    <property type="match status" value="1"/>
</dbReference>
<gene>
    <name evidence="3" type="ORF">ACFSYJ_11115</name>
</gene>
<dbReference type="InterPro" id="IPR000215">
    <property type="entry name" value="Serpin_fam"/>
</dbReference>
<dbReference type="PANTHER" id="PTHR11461">
    <property type="entry name" value="SERINE PROTEASE INHIBITOR, SERPIN"/>
    <property type="match status" value="1"/>
</dbReference>
<feature type="domain" description="Serpin" evidence="2">
    <location>
        <begin position="10"/>
        <end position="370"/>
    </location>
</feature>
<sequence length="370" mass="39017">MAATDSHLRFTLALHRVGAAGENSCFSPYSVASALGLTSRAARGVTAEELLRLLAGETGDAAALDAHADLLRAAAKLAPETQREAPELAVANTFWAWDALPLEDGFRAELATWPNGAVASAPFGDDPEAARARINADVAETTHGLIPALLPPGSVDEDTVAALVNALYLKTSWLHRFPDDATGPAEFHAPAGTREVPTMRLDERLGYARSDGWQIVQLPAAGGVQAVVLLPDGDLGEAEAALDEGALGALLDAPRPEQVRLAMPKIDLDVRTPLTAALGELGVRTMFTNRADLTGLSPDQRLEVSDVLHQAVLRLDEQGLEGAAATAVTMRLMSLMPGDPVAVSVDRPFLLLVRHAGTGAVYFFARVVQP</sequence>
<dbReference type="SUPFAM" id="SSF56574">
    <property type="entry name" value="Serpins"/>
    <property type="match status" value="1"/>
</dbReference>
<evidence type="ECO:0000256" key="1">
    <source>
        <dbReference type="RuleBase" id="RU000411"/>
    </source>
</evidence>
<dbReference type="CDD" id="cd19590">
    <property type="entry name" value="serpin_thermopin-like"/>
    <property type="match status" value="1"/>
</dbReference>
<dbReference type="RefSeq" id="WP_345406016.1">
    <property type="nucleotide sequence ID" value="NZ_BAABHG010000019.1"/>
</dbReference>
<organism evidence="3 4">
    <name type="scientific">Amycolatopsis samaneae</name>
    <dbReference type="NCBI Taxonomy" id="664691"/>
    <lineage>
        <taxon>Bacteria</taxon>
        <taxon>Bacillati</taxon>
        <taxon>Actinomycetota</taxon>
        <taxon>Actinomycetes</taxon>
        <taxon>Pseudonocardiales</taxon>
        <taxon>Pseudonocardiaceae</taxon>
        <taxon>Amycolatopsis</taxon>
    </lineage>
</organism>